<evidence type="ECO:0000256" key="3">
    <source>
        <dbReference type="ARBA" id="ARBA00022605"/>
    </source>
</evidence>
<dbReference type="InterPro" id="IPR046346">
    <property type="entry name" value="Aminoacid_DH-like_N_sf"/>
</dbReference>
<reference evidence="12" key="1">
    <citation type="submission" date="2021-04" db="EMBL/GenBank/DDBJ databases">
        <title>Oceanospirillales bacteria with DddD are important DMSP degraders in coastal seawater.</title>
        <authorList>
            <person name="Liu J."/>
        </authorList>
    </citation>
    <scope>NUCLEOTIDE SEQUENCE</scope>
    <source>
        <strain evidence="12">D13-4</strain>
    </source>
</reference>
<dbReference type="InterPro" id="IPR011342">
    <property type="entry name" value="Shikimate_DH"/>
</dbReference>
<dbReference type="NCBIfam" id="TIGR00507">
    <property type="entry name" value="aroE"/>
    <property type="match status" value="1"/>
</dbReference>
<keyword evidence="4 8" id="KW-0521">NADP</keyword>
<dbReference type="SUPFAM" id="SSF51735">
    <property type="entry name" value="NAD(P)-binding Rossmann-fold domains"/>
    <property type="match status" value="1"/>
</dbReference>
<dbReference type="Gene3D" id="3.40.50.720">
    <property type="entry name" value="NAD(P)-binding Rossmann-like Domain"/>
    <property type="match status" value="1"/>
</dbReference>
<evidence type="ECO:0000259" key="10">
    <source>
        <dbReference type="Pfam" id="PF08501"/>
    </source>
</evidence>
<feature type="binding site" evidence="8">
    <location>
        <position position="216"/>
    </location>
    <ligand>
        <name>shikimate</name>
        <dbReference type="ChEBI" id="CHEBI:36208"/>
    </ligand>
</feature>
<feature type="binding site" evidence="8">
    <location>
        <begin position="14"/>
        <end position="16"/>
    </location>
    <ligand>
        <name>shikimate</name>
        <dbReference type="ChEBI" id="CHEBI:36208"/>
    </ligand>
</feature>
<dbReference type="CDD" id="cd01065">
    <property type="entry name" value="NAD_bind_Shikimate_DH"/>
    <property type="match status" value="1"/>
</dbReference>
<dbReference type="Pfam" id="PF01488">
    <property type="entry name" value="Shikimate_DH"/>
    <property type="match status" value="1"/>
</dbReference>
<dbReference type="Proteomes" id="UP001059672">
    <property type="component" value="Chromosome"/>
</dbReference>
<dbReference type="InterPro" id="IPR013708">
    <property type="entry name" value="Shikimate_DH-bd_N"/>
</dbReference>
<evidence type="ECO:0000256" key="7">
    <source>
        <dbReference type="ARBA" id="ARBA00049442"/>
    </source>
</evidence>
<evidence type="ECO:0000256" key="8">
    <source>
        <dbReference type="HAMAP-Rule" id="MF_00222"/>
    </source>
</evidence>
<feature type="binding site" evidence="8">
    <location>
        <position position="238"/>
    </location>
    <ligand>
        <name>NADP(+)</name>
        <dbReference type="ChEBI" id="CHEBI:58349"/>
    </ligand>
</feature>
<feature type="binding site" evidence="8">
    <location>
        <position position="101"/>
    </location>
    <ligand>
        <name>shikimate</name>
        <dbReference type="ChEBI" id="CHEBI:36208"/>
    </ligand>
</feature>
<protein>
    <recommendedName>
        <fullName evidence="2 8">Shikimate dehydrogenase (NADP(+))</fullName>
        <shortName evidence="8">SDH</shortName>
        <ecNumber evidence="2 8">1.1.1.25</ecNumber>
    </recommendedName>
</protein>
<dbReference type="InterPro" id="IPR022893">
    <property type="entry name" value="Shikimate_DH_fam"/>
</dbReference>
<feature type="domain" description="Quinate/shikimate 5-dehydrogenase/glutamyl-tRNA reductase" evidence="9">
    <location>
        <begin position="116"/>
        <end position="165"/>
    </location>
</feature>
<keyword evidence="5 8" id="KW-0560">Oxidoreductase</keyword>
<comment type="subunit">
    <text evidence="8">Homodimer.</text>
</comment>
<dbReference type="Pfam" id="PF18317">
    <property type="entry name" value="SDH_C"/>
    <property type="match status" value="1"/>
</dbReference>
<gene>
    <name evidence="8 12" type="primary">aroE</name>
    <name evidence="12" type="ORF">KDW96_12230</name>
</gene>
<proteinExistence type="inferred from homology"/>
<evidence type="ECO:0000256" key="5">
    <source>
        <dbReference type="ARBA" id="ARBA00023002"/>
    </source>
</evidence>
<dbReference type="InterPro" id="IPR036291">
    <property type="entry name" value="NAD(P)-bd_dom_sf"/>
</dbReference>
<dbReference type="NCBIfam" id="NF001310">
    <property type="entry name" value="PRK00258.1-2"/>
    <property type="match status" value="1"/>
</dbReference>
<comment type="function">
    <text evidence="8">Involved in the biosynthesis of the chorismate, which leads to the biosynthesis of aromatic amino acids. Catalyzes the reversible NADPH linked reduction of 3-dehydroshikimate (DHSA) to yield shikimate (SA).</text>
</comment>
<dbReference type="RefSeq" id="WP_255836536.1">
    <property type="nucleotide sequence ID" value="NZ_CP073346.1"/>
</dbReference>
<keyword evidence="13" id="KW-1185">Reference proteome</keyword>
<evidence type="ECO:0000256" key="6">
    <source>
        <dbReference type="ARBA" id="ARBA00023141"/>
    </source>
</evidence>
<evidence type="ECO:0000259" key="11">
    <source>
        <dbReference type="Pfam" id="PF18317"/>
    </source>
</evidence>
<evidence type="ECO:0000256" key="4">
    <source>
        <dbReference type="ARBA" id="ARBA00022857"/>
    </source>
</evidence>
<dbReference type="Gene3D" id="3.40.50.10860">
    <property type="entry name" value="Leucine Dehydrogenase, chain A, domain 1"/>
    <property type="match status" value="1"/>
</dbReference>
<dbReference type="InterPro" id="IPR041121">
    <property type="entry name" value="SDH_C"/>
</dbReference>
<evidence type="ECO:0000256" key="2">
    <source>
        <dbReference type="ARBA" id="ARBA00012962"/>
    </source>
</evidence>
<dbReference type="EMBL" id="CP073346">
    <property type="protein sequence ID" value="UTW05959.1"/>
    <property type="molecule type" value="Genomic_DNA"/>
</dbReference>
<keyword evidence="6 8" id="KW-0057">Aromatic amino acid biosynthesis</keyword>
<comment type="catalytic activity">
    <reaction evidence="7 8">
        <text>shikimate + NADP(+) = 3-dehydroshikimate + NADPH + H(+)</text>
        <dbReference type="Rhea" id="RHEA:17737"/>
        <dbReference type="ChEBI" id="CHEBI:15378"/>
        <dbReference type="ChEBI" id="CHEBI:16630"/>
        <dbReference type="ChEBI" id="CHEBI:36208"/>
        <dbReference type="ChEBI" id="CHEBI:57783"/>
        <dbReference type="ChEBI" id="CHEBI:58349"/>
        <dbReference type="EC" id="1.1.1.25"/>
    </reaction>
</comment>
<dbReference type="EC" id="1.1.1.25" evidence="2 8"/>
<feature type="binding site" evidence="8">
    <location>
        <begin position="126"/>
        <end position="130"/>
    </location>
    <ligand>
        <name>NADP(+)</name>
        <dbReference type="ChEBI" id="CHEBI:58349"/>
    </ligand>
</feature>
<feature type="active site" description="Proton acceptor" evidence="8">
    <location>
        <position position="64"/>
    </location>
</feature>
<comment type="caution">
    <text evidence="8">Lacks conserved residue(s) required for the propagation of feature annotation.</text>
</comment>
<dbReference type="InterPro" id="IPR006151">
    <property type="entry name" value="Shikm_DH/Glu-tRNA_Rdtase"/>
</dbReference>
<feature type="binding site" evidence="8">
    <location>
        <position position="85"/>
    </location>
    <ligand>
        <name>shikimate</name>
        <dbReference type="ChEBI" id="CHEBI:36208"/>
    </ligand>
</feature>
<dbReference type="PANTHER" id="PTHR21089">
    <property type="entry name" value="SHIKIMATE DEHYDROGENASE"/>
    <property type="match status" value="1"/>
</dbReference>
<feature type="domain" description="SDH C-terminal" evidence="11">
    <location>
        <begin position="238"/>
        <end position="268"/>
    </location>
</feature>
<feature type="binding site" evidence="8">
    <location>
        <begin position="150"/>
        <end position="155"/>
    </location>
    <ligand>
        <name>NADP(+)</name>
        <dbReference type="ChEBI" id="CHEBI:58349"/>
    </ligand>
</feature>
<comment type="pathway">
    <text evidence="1 8">Metabolic intermediate biosynthesis; chorismate biosynthesis; chorismate from D-erythrose 4-phosphate and phosphoenolpyruvate: step 4/7.</text>
</comment>
<name>A0ABY5H3B5_9PSED</name>
<evidence type="ECO:0000313" key="12">
    <source>
        <dbReference type="EMBL" id="UTW05959.1"/>
    </source>
</evidence>
<feature type="binding site" evidence="8">
    <location>
        <position position="245"/>
    </location>
    <ligand>
        <name>shikimate</name>
        <dbReference type="ChEBI" id="CHEBI:36208"/>
    </ligand>
</feature>
<feature type="binding site" evidence="8">
    <location>
        <position position="214"/>
    </location>
    <ligand>
        <name>NADP(+)</name>
        <dbReference type="ChEBI" id="CHEBI:58349"/>
    </ligand>
</feature>
<evidence type="ECO:0000256" key="1">
    <source>
        <dbReference type="ARBA" id="ARBA00004871"/>
    </source>
</evidence>
<accession>A0ABY5H3B5</accession>
<evidence type="ECO:0000313" key="13">
    <source>
        <dbReference type="Proteomes" id="UP001059672"/>
    </source>
</evidence>
<dbReference type="HAMAP" id="MF_00222">
    <property type="entry name" value="Shikimate_DH_AroE"/>
    <property type="match status" value="1"/>
</dbReference>
<dbReference type="Pfam" id="PF08501">
    <property type="entry name" value="Shikimate_dh_N"/>
    <property type="match status" value="1"/>
</dbReference>
<sequence length="274" mass="29213">MDRYGVFGNPIGHSKSPLIHRLFAAQTGQQLSYEALLAPLDDFPGFARNFFAEGKGANVTVPFKEQAFQLADELSARARRAGAVNTLMKREDGSLLGDNTDGAGLVRDLTVNAGFALRGKRILLLGAGGAVRGVLEPLLAQQPAVLVIANRTVAKAEQLAGEFADLGPLVASGFDWLDAPVDLIVNGTSASLAGELPPIAPSLIESGHTLCYDMMYAREATAFNRWAAEQGAARTLDGLGMLVEQAAEAFFLWRGVRPDSAPVLAELRRQLRQG</sequence>
<feature type="domain" description="Shikimate dehydrogenase substrate binding N-terminal" evidence="10">
    <location>
        <begin position="6"/>
        <end position="87"/>
    </location>
</feature>
<feature type="binding site" evidence="8">
    <location>
        <position position="60"/>
    </location>
    <ligand>
        <name>shikimate</name>
        <dbReference type="ChEBI" id="CHEBI:36208"/>
    </ligand>
</feature>
<evidence type="ECO:0000259" key="9">
    <source>
        <dbReference type="Pfam" id="PF01488"/>
    </source>
</evidence>
<comment type="similarity">
    <text evidence="8">Belongs to the shikimate dehydrogenase family.</text>
</comment>
<dbReference type="PANTHER" id="PTHR21089:SF1">
    <property type="entry name" value="BIFUNCTIONAL 3-DEHYDROQUINATE DEHYDRATASE_SHIKIMATE DEHYDROGENASE, CHLOROPLASTIC"/>
    <property type="match status" value="1"/>
</dbReference>
<organism evidence="12 13">
    <name type="scientific">Pseudomonas benzenivorans</name>
    <dbReference type="NCBI Taxonomy" id="556533"/>
    <lineage>
        <taxon>Bacteria</taxon>
        <taxon>Pseudomonadati</taxon>
        <taxon>Pseudomonadota</taxon>
        <taxon>Gammaproteobacteria</taxon>
        <taxon>Pseudomonadales</taxon>
        <taxon>Pseudomonadaceae</taxon>
        <taxon>Pseudomonas</taxon>
    </lineage>
</organism>
<dbReference type="GO" id="GO:0004764">
    <property type="term" value="F:shikimate 3-dehydrogenase (NADP+) activity"/>
    <property type="evidence" value="ECO:0007669"/>
    <property type="project" value="UniProtKB-EC"/>
</dbReference>
<dbReference type="SUPFAM" id="SSF53223">
    <property type="entry name" value="Aminoacid dehydrogenase-like, N-terminal domain"/>
    <property type="match status" value="1"/>
</dbReference>
<keyword evidence="3 8" id="KW-0028">Amino-acid biosynthesis</keyword>